<dbReference type="RefSeq" id="WP_306455435.1">
    <property type="nucleotide sequence ID" value="NZ_CANMUL010000003.1"/>
</dbReference>
<name>A0A0M6XNA9_9RHOB</name>
<dbReference type="GO" id="GO:0005886">
    <property type="term" value="C:plasma membrane"/>
    <property type="evidence" value="ECO:0007669"/>
    <property type="project" value="UniProtKB-SubCell"/>
</dbReference>
<feature type="transmembrane region" description="Helical" evidence="8">
    <location>
        <begin position="187"/>
        <end position="220"/>
    </location>
</feature>
<keyword evidence="7 8" id="KW-0472">Membrane</keyword>
<dbReference type="InterPro" id="IPR011606">
    <property type="entry name" value="Brnchd-chn_aa_trnsp_permease"/>
</dbReference>
<sequence length="226" mass="23562">MGSPFGRGVAEGLPFVVIMVPFGALFGVLGVEAGLPLAQVMGFSVLVIAGASQFTAVQLMTDGVPAAIVVLSALAVNLRMVMYSASIVPHLGSAPLWQRALVSYMLVDQTYALAVQTYEGRPAWTVADKIAYFAGVSLPVFPSWVGATWMGAVLGARVPAGWQLDFALPLAFLALVGPMLKTRAHVIAALVSAVAALAFAWVPWNLGLIVAAVLAMLAGAEVERRA</sequence>
<comment type="subcellular location">
    <subcellularLocation>
        <location evidence="1">Cell membrane</location>
        <topology evidence="1">Multi-pass membrane protein</topology>
    </subcellularLocation>
</comment>
<evidence type="ECO:0000256" key="5">
    <source>
        <dbReference type="ARBA" id="ARBA00022692"/>
    </source>
</evidence>
<dbReference type="PANTHER" id="PTHR34979">
    <property type="entry name" value="INNER MEMBRANE PROTEIN YGAZ"/>
    <property type="match status" value="1"/>
</dbReference>
<dbReference type="EMBL" id="CXPG01000009">
    <property type="protein sequence ID" value="CTQ31605.1"/>
    <property type="molecule type" value="Genomic_DNA"/>
</dbReference>
<evidence type="ECO:0000313" key="10">
    <source>
        <dbReference type="Proteomes" id="UP000048908"/>
    </source>
</evidence>
<feature type="transmembrane region" description="Helical" evidence="8">
    <location>
        <begin position="12"/>
        <end position="31"/>
    </location>
</feature>
<evidence type="ECO:0000256" key="3">
    <source>
        <dbReference type="ARBA" id="ARBA00022448"/>
    </source>
</evidence>
<dbReference type="GO" id="GO:1903785">
    <property type="term" value="P:L-valine transmembrane transport"/>
    <property type="evidence" value="ECO:0007669"/>
    <property type="project" value="TreeGrafter"/>
</dbReference>
<feature type="transmembrane region" description="Helical" evidence="8">
    <location>
        <begin position="160"/>
        <end position="180"/>
    </location>
</feature>
<evidence type="ECO:0000256" key="6">
    <source>
        <dbReference type="ARBA" id="ARBA00022989"/>
    </source>
</evidence>
<dbReference type="AlphaFoldDB" id="A0A0M6XNA9"/>
<comment type="similarity">
    <text evidence="2">Belongs to the AzlC family.</text>
</comment>
<evidence type="ECO:0000256" key="8">
    <source>
        <dbReference type="SAM" id="Phobius"/>
    </source>
</evidence>
<keyword evidence="10" id="KW-1185">Reference proteome</keyword>
<evidence type="ECO:0000256" key="1">
    <source>
        <dbReference type="ARBA" id="ARBA00004651"/>
    </source>
</evidence>
<proteinExistence type="inferred from homology"/>
<feature type="transmembrane region" description="Helical" evidence="8">
    <location>
        <begin position="64"/>
        <end position="85"/>
    </location>
</feature>
<dbReference type="PANTHER" id="PTHR34979:SF1">
    <property type="entry name" value="INNER MEMBRANE PROTEIN YGAZ"/>
    <property type="match status" value="1"/>
</dbReference>
<accession>A0A0M6XNA9</accession>
<keyword evidence="5 8" id="KW-0812">Transmembrane</keyword>
<gene>
    <name evidence="9" type="primary">ygaZ</name>
    <name evidence="9" type="ORF">JAN5088_00363</name>
</gene>
<evidence type="ECO:0000313" key="9">
    <source>
        <dbReference type="EMBL" id="CTQ31605.1"/>
    </source>
</evidence>
<evidence type="ECO:0000256" key="2">
    <source>
        <dbReference type="ARBA" id="ARBA00010735"/>
    </source>
</evidence>
<feature type="transmembrane region" description="Helical" evidence="8">
    <location>
        <begin position="130"/>
        <end position="154"/>
    </location>
</feature>
<evidence type="ECO:0000256" key="7">
    <source>
        <dbReference type="ARBA" id="ARBA00023136"/>
    </source>
</evidence>
<dbReference type="STRING" id="282197.SAMN04488517_10156"/>
<keyword evidence="3" id="KW-0813">Transport</keyword>
<protein>
    <submittedName>
        <fullName evidence="9">Inner membrane protein YgaZ</fullName>
    </submittedName>
</protein>
<reference evidence="9 10" key="1">
    <citation type="submission" date="2015-07" db="EMBL/GenBank/DDBJ databases">
        <authorList>
            <person name="Noorani M."/>
        </authorList>
    </citation>
    <scope>NUCLEOTIDE SEQUENCE [LARGE SCALE GENOMIC DNA]</scope>
    <source>
        <strain evidence="9 10">CECT 5088</strain>
    </source>
</reference>
<dbReference type="Pfam" id="PF03591">
    <property type="entry name" value="AzlC"/>
    <property type="match status" value="1"/>
</dbReference>
<organism evidence="9 10">
    <name type="scientific">Jannaschia rubra</name>
    <dbReference type="NCBI Taxonomy" id="282197"/>
    <lineage>
        <taxon>Bacteria</taxon>
        <taxon>Pseudomonadati</taxon>
        <taxon>Pseudomonadota</taxon>
        <taxon>Alphaproteobacteria</taxon>
        <taxon>Rhodobacterales</taxon>
        <taxon>Roseobacteraceae</taxon>
        <taxon>Jannaschia</taxon>
    </lineage>
</organism>
<dbReference type="Proteomes" id="UP000048908">
    <property type="component" value="Unassembled WGS sequence"/>
</dbReference>
<evidence type="ECO:0000256" key="4">
    <source>
        <dbReference type="ARBA" id="ARBA00022475"/>
    </source>
</evidence>
<keyword evidence="4" id="KW-1003">Cell membrane</keyword>
<keyword evidence="6 8" id="KW-1133">Transmembrane helix</keyword>